<dbReference type="CDD" id="cd00052">
    <property type="entry name" value="EH"/>
    <property type="match status" value="1"/>
</dbReference>
<dbReference type="OrthoDB" id="6268095at2759"/>
<gene>
    <name evidence="4" type="ORF">PXEA_LOCUS23294</name>
</gene>
<dbReference type="PANTHER" id="PTHR11216">
    <property type="entry name" value="EH DOMAIN"/>
    <property type="match status" value="1"/>
</dbReference>
<dbReference type="GO" id="GO:0005509">
    <property type="term" value="F:calcium ion binding"/>
    <property type="evidence" value="ECO:0007669"/>
    <property type="project" value="InterPro"/>
</dbReference>
<proteinExistence type="predicted"/>
<dbReference type="PROSITE" id="PS50222">
    <property type="entry name" value="EF_HAND_2"/>
    <property type="match status" value="1"/>
</dbReference>
<dbReference type="Gene3D" id="1.10.238.10">
    <property type="entry name" value="EF-hand"/>
    <property type="match status" value="1"/>
</dbReference>
<dbReference type="GO" id="GO:0005886">
    <property type="term" value="C:plasma membrane"/>
    <property type="evidence" value="ECO:0007669"/>
    <property type="project" value="TreeGrafter"/>
</dbReference>
<protein>
    <recommendedName>
        <fullName evidence="6">EH domain-containing protein</fullName>
    </recommendedName>
</protein>
<evidence type="ECO:0000313" key="5">
    <source>
        <dbReference type="Proteomes" id="UP000784294"/>
    </source>
</evidence>
<dbReference type="SMART" id="SM00027">
    <property type="entry name" value="EH"/>
    <property type="match status" value="1"/>
</dbReference>
<evidence type="ECO:0000313" key="4">
    <source>
        <dbReference type="EMBL" id="VEL29854.1"/>
    </source>
</evidence>
<feature type="domain" description="EF-hand" evidence="3">
    <location>
        <begin position="24"/>
        <end position="59"/>
    </location>
</feature>
<reference evidence="4" key="1">
    <citation type="submission" date="2018-11" db="EMBL/GenBank/DDBJ databases">
        <authorList>
            <consortium name="Pathogen Informatics"/>
        </authorList>
    </citation>
    <scope>NUCLEOTIDE SEQUENCE</scope>
</reference>
<accession>A0A3S5CR81</accession>
<dbReference type="InterPro" id="IPR000261">
    <property type="entry name" value="EH_dom"/>
</dbReference>
<dbReference type="InterPro" id="IPR011992">
    <property type="entry name" value="EF-hand-dom_pair"/>
</dbReference>
<evidence type="ECO:0000256" key="1">
    <source>
        <dbReference type="ARBA" id="ARBA00022837"/>
    </source>
</evidence>
<dbReference type="PROSITE" id="PS50031">
    <property type="entry name" value="EH"/>
    <property type="match status" value="1"/>
</dbReference>
<dbReference type="InterPro" id="IPR018247">
    <property type="entry name" value="EF_Hand_1_Ca_BS"/>
</dbReference>
<sequence>MTLNPLNGKVSGASAREHMVKSRLPNNVLRKIWMLGDVDQDGYLDEDEFALVCYLMRVKLEGDELPTVLPEHLIPPSKRVGRVDSNTIATPGGGVQQAYAGVSISEMSVQ</sequence>
<keyword evidence="5" id="KW-1185">Reference proteome</keyword>
<dbReference type="GO" id="GO:0016197">
    <property type="term" value="P:endosomal transport"/>
    <property type="evidence" value="ECO:0007669"/>
    <property type="project" value="TreeGrafter"/>
</dbReference>
<dbReference type="AlphaFoldDB" id="A0A3S5CR81"/>
<keyword evidence="1" id="KW-0106">Calcium</keyword>
<dbReference type="EMBL" id="CAAALY010106839">
    <property type="protein sequence ID" value="VEL29854.1"/>
    <property type="molecule type" value="Genomic_DNA"/>
</dbReference>
<dbReference type="InterPro" id="IPR002048">
    <property type="entry name" value="EF_hand_dom"/>
</dbReference>
<feature type="domain" description="EH" evidence="2">
    <location>
        <begin position="1"/>
        <end position="80"/>
    </location>
</feature>
<evidence type="ECO:0000259" key="2">
    <source>
        <dbReference type="PROSITE" id="PS50031"/>
    </source>
</evidence>
<comment type="caution">
    <text evidence="4">The sequence shown here is derived from an EMBL/GenBank/DDBJ whole genome shotgun (WGS) entry which is preliminary data.</text>
</comment>
<evidence type="ECO:0008006" key="6">
    <source>
        <dbReference type="Google" id="ProtNLM"/>
    </source>
</evidence>
<evidence type="ECO:0000259" key="3">
    <source>
        <dbReference type="PROSITE" id="PS50222"/>
    </source>
</evidence>
<dbReference type="Proteomes" id="UP000784294">
    <property type="component" value="Unassembled WGS sequence"/>
</dbReference>
<dbReference type="Pfam" id="PF12763">
    <property type="entry name" value="EH"/>
    <property type="match status" value="1"/>
</dbReference>
<dbReference type="GO" id="GO:0006897">
    <property type="term" value="P:endocytosis"/>
    <property type="evidence" value="ECO:0007669"/>
    <property type="project" value="TreeGrafter"/>
</dbReference>
<dbReference type="PROSITE" id="PS00018">
    <property type="entry name" value="EF_HAND_1"/>
    <property type="match status" value="1"/>
</dbReference>
<dbReference type="GO" id="GO:0005737">
    <property type="term" value="C:cytoplasm"/>
    <property type="evidence" value="ECO:0007669"/>
    <property type="project" value="TreeGrafter"/>
</dbReference>
<name>A0A3S5CR81_9PLAT</name>
<organism evidence="4 5">
    <name type="scientific">Protopolystoma xenopodis</name>
    <dbReference type="NCBI Taxonomy" id="117903"/>
    <lineage>
        <taxon>Eukaryota</taxon>
        <taxon>Metazoa</taxon>
        <taxon>Spiralia</taxon>
        <taxon>Lophotrochozoa</taxon>
        <taxon>Platyhelminthes</taxon>
        <taxon>Monogenea</taxon>
        <taxon>Polyopisthocotylea</taxon>
        <taxon>Polystomatidea</taxon>
        <taxon>Polystomatidae</taxon>
        <taxon>Protopolystoma</taxon>
    </lineage>
</organism>
<dbReference type="SUPFAM" id="SSF47473">
    <property type="entry name" value="EF-hand"/>
    <property type="match status" value="1"/>
</dbReference>